<dbReference type="AlphaFoldDB" id="A0A7R9EJ79"/>
<sequence>MEGETSVKIEPEEDLEYNLKHDEKFEIMSEIDLPIKSEEGFKEEFKDYQQPECWTGPITLPPIKEELPKLQENLTLSIPIKQYCTSQAKINETSRKFNIVKSSDTIWYLSDKLQWKDM</sequence>
<evidence type="ECO:0000313" key="1">
    <source>
        <dbReference type="EMBL" id="CAD7434999.1"/>
    </source>
</evidence>
<name>A0A7R9EJ79_9NEOP</name>
<gene>
    <name evidence="1" type="ORF">TMSB3V08_LOCUS11649</name>
</gene>
<dbReference type="EMBL" id="OB798696">
    <property type="protein sequence ID" value="CAD7434999.1"/>
    <property type="molecule type" value="Genomic_DNA"/>
</dbReference>
<accession>A0A7R9EJ79</accession>
<proteinExistence type="predicted"/>
<reference evidence="1" key="1">
    <citation type="submission" date="2020-11" db="EMBL/GenBank/DDBJ databases">
        <authorList>
            <person name="Tran Van P."/>
        </authorList>
    </citation>
    <scope>NUCLEOTIDE SEQUENCE</scope>
</reference>
<protein>
    <submittedName>
        <fullName evidence="1">Uncharacterized protein</fullName>
    </submittedName>
</protein>
<organism evidence="1">
    <name type="scientific">Timema monikensis</name>
    <dbReference type="NCBI Taxonomy" id="170555"/>
    <lineage>
        <taxon>Eukaryota</taxon>
        <taxon>Metazoa</taxon>
        <taxon>Ecdysozoa</taxon>
        <taxon>Arthropoda</taxon>
        <taxon>Hexapoda</taxon>
        <taxon>Insecta</taxon>
        <taxon>Pterygota</taxon>
        <taxon>Neoptera</taxon>
        <taxon>Polyneoptera</taxon>
        <taxon>Phasmatodea</taxon>
        <taxon>Timematodea</taxon>
        <taxon>Timematoidea</taxon>
        <taxon>Timematidae</taxon>
        <taxon>Timema</taxon>
    </lineage>
</organism>